<reference evidence="1" key="1">
    <citation type="journal article" date="2014" name="Front. Microbiol.">
        <title>High frequency of phylogenetically diverse reductive dehalogenase-homologous genes in deep subseafloor sedimentary metagenomes.</title>
        <authorList>
            <person name="Kawai M."/>
            <person name="Futagami T."/>
            <person name="Toyoda A."/>
            <person name="Takaki Y."/>
            <person name="Nishi S."/>
            <person name="Hori S."/>
            <person name="Arai W."/>
            <person name="Tsubouchi T."/>
            <person name="Morono Y."/>
            <person name="Uchiyama I."/>
            <person name="Ito T."/>
            <person name="Fujiyama A."/>
            <person name="Inagaki F."/>
            <person name="Takami H."/>
        </authorList>
    </citation>
    <scope>NUCLEOTIDE SEQUENCE</scope>
    <source>
        <strain evidence="1">Expedition CK06-06</strain>
    </source>
</reference>
<accession>X1A536</accession>
<organism evidence="1">
    <name type="scientific">marine sediment metagenome</name>
    <dbReference type="NCBI Taxonomy" id="412755"/>
    <lineage>
        <taxon>unclassified sequences</taxon>
        <taxon>metagenomes</taxon>
        <taxon>ecological metagenomes</taxon>
    </lineage>
</organism>
<protein>
    <submittedName>
        <fullName evidence="1">Uncharacterized protein</fullName>
    </submittedName>
</protein>
<feature type="non-terminal residue" evidence="1">
    <location>
        <position position="1"/>
    </location>
</feature>
<evidence type="ECO:0000313" key="1">
    <source>
        <dbReference type="EMBL" id="GAG67893.1"/>
    </source>
</evidence>
<proteinExistence type="predicted"/>
<name>X1A536_9ZZZZ</name>
<gene>
    <name evidence="1" type="ORF">S01H4_12852</name>
</gene>
<comment type="caution">
    <text evidence="1">The sequence shown here is derived from an EMBL/GenBank/DDBJ whole genome shotgun (WGS) entry which is preliminary data.</text>
</comment>
<sequence length="34" mass="3373">PVIKATTIANIANPNVSGVLEITPGVISTPIKSG</sequence>
<dbReference type="EMBL" id="BART01005587">
    <property type="protein sequence ID" value="GAG67893.1"/>
    <property type="molecule type" value="Genomic_DNA"/>
</dbReference>
<dbReference type="AlphaFoldDB" id="X1A536"/>